<dbReference type="InterPro" id="IPR000132">
    <property type="entry name" value="Nitrilase/CN_hydratase_CS"/>
</dbReference>
<dbReference type="Gene3D" id="3.60.110.10">
    <property type="entry name" value="Carbon-nitrogen hydrolase"/>
    <property type="match status" value="1"/>
</dbReference>
<reference evidence="4" key="1">
    <citation type="journal article" date="2004" name="Appl. Environ. Microbiol.">
        <title>Exploring nitrilase sequence space for enantioselective catalysis.</title>
        <authorList>
            <person name="Robertson D.E."/>
            <person name="Chaplin J.A."/>
            <person name="DeSantis G."/>
            <person name="Podar M."/>
            <person name="Madden M."/>
            <person name="Chi E."/>
            <person name="Richardson T."/>
            <person name="Milan A."/>
            <person name="Miller M."/>
            <person name="Weiner D.P."/>
            <person name="Wong K."/>
            <person name="McQuaid J."/>
            <person name="Farwell B."/>
            <person name="Preston L.A."/>
            <person name="Tan X."/>
            <person name="Snead M.A."/>
            <person name="Keller M."/>
            <person name="Mathur E."/>
            <person name="Kretz P.L."/>
            <person name="Burk M.J."/>
            <person name="Short J.M."/>
        </authorList>
    </citation>
    <scope>NUCLEOTIDE SEQUENCE</scope>
</reference>
<organism evidence="4">
    <name type="scientific">uncultured organism</name>
    <dbReference type="NCBI Taxonomy" id="155900"/>
    <lineage>
        <taxon>unclassified sequences</taxon>
        <taxon>environmental samples</taxon>
    </lineage>
</organism>
<protein>
    <submittedName>
        <fullName evidence="4">Nitrilase</fullName>
        <ecNumber evidence="4">3.5.5.7</ecNumber>
    </submittedName>
</protein>
<dbReference type="Pfam" id="PF00795">
    <property type="entry name" value="CN_hydrolase"/>
    <property type="match status" value="1"/>
</dbReference>
<dbReference type="GO" id="GO:0018762">
    <property type="term" value="F:aliphatic nitrilase activity"/>
    <property type="evidence" value="ECO:0007669"/>
    <property type="project" value="UniProtKB-EC"/>
</dbReference>
<evidence type="ECO:0000256" key="1">
    <source>
        <dbReference type="ARBA" id="ARBA00008129"/>
    </source>
</evidence>
<dbReference type="PROSITE" id="PS50263">
    <property type="entry name" value="CN_HYDROLASE"/>
    <property type="match status" value="1"/>
</dbReference>
<evidence type="ECO:0000313" key="4">
    <source>
        <dbReference type="EMBL" id="AAR97425.1"/>
    </source>
</evidence>
<dbReference type="EMBL" id="AY487478">
    <property type="protein sequence ID" value="AAR97425.1"/>
    <property type="molecule type" value="Genomic_DNA"/>
</dbReference>
<evidence type="ECO:0000259" key="3">
    <source>
        <dbReference type="PROSITE" id="PS50263"/>
    </source>
</evidence>
<feature type="domain" description="CN hydrolase" evidence="3">
    <location>
        <begin position="8"/>
        <end position="279"/>
    </location>
</feature>
<feature type="region of interest" description="Disordered" evidence="2">
    <location>
        <begin position="325"/>
        <end position="351"/>
    </location>
</feature>
<proteinExistence type="inferred from homology"/>
<dbReference type="InterPro" id="IPR044149">
    <property type="entry name" value="Nitrilases_CHs"/>
</dbReference>
<keyword evidence="4" id="KW-0378">Hydrolase</keyword>
<dbReference type="PANTHER" id="PTHR46044:SF1">
    <property type="entry name" value="CN HYDROLASE DOMAIN-CONTAINING PROTEIN"/>
    <property type="match status" value="1"/>
</dbReference>
<dbReference type="PROSITE" id="PS00921">
    <property type="entry name" value="NITRIL_CHT_2"/>
    <property type="match status" value="1"/>
</dbReference>
<dbReference type="AlphaFoldDB" id="Q6RWM4"/>
<name>Q6RWM4_9ZZZZ</name>
<dbReference type="InterPro" id="IPR036526">
    <property type="entry name" value="C-N_Hydrolase_sf"/>
</dbReference>
<feature type="compositionally biased region" description="Basic residues" evidence="2">
    <location>
        <begin position="338"/>
        <end position="351"/>
    </location>
</feature>
<accession>Q6RWM4</accession>
<evidence type="ECO:0000256" key="2">
    <source>
        <dbReference type="SAM" id="MobiDB-lite"/>
    </source>
</evidence>
<dbReference type="PANTHER" id="PTHR46044">
    <property type="entry name" value="NITRILASE"/>
    <property type="match status" value="1"/>
</dbReference>
<comment type="similarity">
    <text evidence="1">Belongs to the carbon-nitrogen hydrolase superfamily. Nitrilase family.</text>
</comment>
<dbReference type="InterPro" id="IPR003010">
    <property type="entry name" value="C-N_Hydrolase"/>
</dbReference>
<dbReference type="SUPFAM" id="SSF56317">
    <property type="entry name" value="Carbon-nitrogen hydrolase"/>
    <property type="match status" value="1"/>
</dbReference>
<dbReference type="EC" id="3.5.5.7" evidence="4"/>
<gene>
    <name evidence="4" type="ORF">BD7047</name>
</gene>
<dbReference type="CDD" id="cd07564">
    <property type="entry name" value="nitrilases_CHs"/>
    <property type="match status" value="1"/>
</dbReference>
<sequence>MPTPSDHFKIAAVQASPVFLDREATVEKACRLIAEAAKQGARLIVFPESFIPTYPDWVWAVPPGRERILNQLYSEFLANAVDVPGAATEQLAQAARMAGAYVIMGVTERDTSASGASLYNTLLYFSPEGILMGKHRKLVPTGGERLVWAYGDGSTLEVYDTPLGKIGGLICWENYMPLARYTMYAWGTQIYIAATWDRGEPWLSTLRHIAKEGRVYVIGCCIALRQGDIPDRFEYKGKFYSGSREWINEGDSAIVNPDGEFIAGPVRMKEEILYAEIDPRQMRGPKWMLDVAGHYARPDIFELIVHRNPHPMIKIAEDRGAGIASSLIRPRPNLPPSRGRKSARSKRKPKK</sequence>